<dbReference type="NCBIfam" id="TIGR00786">
    <property type="entry name" value="dctM"/>
    <property type="match status" value="1"/>
</dbReference>
<evidence type="ECO:0000256" key="6">
    <source>
        <dbReference type="ARBA" id="ARBA00023136"/>
    </source>
</evidence>
<dbReference type="Proteomes" id="UP001209803">
    <property type="component" value="Chromosome"/>
</dbReference>
<keyword evidence="4 7" id="KW-0812">Transmembrane</keyword>
<evidence type="ECO:0000256" key="5">
    <source>
        <dbReference type="ARBA" id="ARBA00022989"/>
    </source>
</evidence>
<keyword evidence="6 7" id="KW-0472">Membrane</keyword>
<feature type="domain" description="TRAP C4-dicarboxylate transport system permease DctM subunit" evidence="8">
    <location>
        <begin position="9"/>
        <end position="418"/>
    </location>
</feature>
<dbReference type="EMBL" id="CP120863">
    <property type="protein sequence ID" value="WFE89860.1"/>
    <property type="molecule type" value="Genomic_DNA"/>
</dbReference>
<accession>A0ABY8F301</accession>
<gene>
    <name evidence="9" type="ORF">K1718_00440</name>
</gene>
<keyword evidence="2" id="KW-1003">Cell membrane</keyword>
<evidence type="ECO:0000256" key="3">
    <source>
        <dbReference type="ARBA" id="ARBA00022519"/>
    </source>
</evidence>
<feature type="transmembrane region" description="Helical" evidence="7">
    <location>
        <begin position="136"/>
        <end position="163"/>
    </location>
</feature>
<feature type="transmembrane region" description="Helical" evidence="7">
    <location>
        <begin position="339"/>
        <end position="359"/>
    </location>
</feature>
<comment type="subcellular location">
    <subcellularLocation>
        <location evidence="1 7">Cell inner membrane</location>
        <topology evidence="1 7">Multi-pass membrane protein</topology>
    </subcellularLocation>
</comment>
<dbReference type="Pfam" id="PF06808">
    <property type="entry name" value="DctM"/>
    <property type="match status" value="1"/>
</dbReference>
<evidence type="ECO:0000256" key="2">
    <source>
        <dbReference type="ARBA" id="ARBA00022475"/>
    </source>
</evidence>
<name>A0ABY8F301_9HYPH</name>
<comment type="caution">
    <text evidence="7">Lacks conserved residue(s) required for the propagation of feature annotation.</text>
</comment>
<protein>
    <recommendedName>
        <fullName evidence="7">TRAP transporter large permease protein</fullName>
    </recommendedName>
</protein>
<dbReference type="PANTHER" id="PTHR33362">
    <property type="entry name" value="SIALIC ACID TRAP TRANSPORTER PERMEASE PROTEIN SIAT-RELATED"/>
    <property type="match status" value="1"/>
</dbReference>
<keyword evidence="3 7" id="KW-0997">Cell inner membrane</keyword>
<keyword evidence="5 7" id="KW-1133">Transmembrane helix</keyword>
<dbReference type="InterPro" id="IPR010656">
    <property type="entry name" value="DctM"/>
</dbReference>
<feature type="transmembrane region" description="Helical" evidence="7">
    <location>
        <begin position="169"/>
        <end position="192"/>
    </location>
</feature>
<comment type="function">
    <text evidence="7">Part of the tripartite ATP-independent periplasmic (TRAP) transport system.</text>
</comment>
<evidence type="ECO:0000256" key="7">
    <source>
        <dbReference type="RuleBase" id="RU369079"/>
    </source>
</evidence>
<dbReference type="InterPro" id="IPR004681">
    <property type="entry name" value="TRAP_DctM"/>
</dbReference>
<dbReference type="PANTHER" id="PTHR33362:SF2">
    <property type="entry name" value="TRAP TRANSPORTER LARGE PERMEASE PROTEIN"/>
    <property type="match status" value="1"/>
</dbReference>
<evidence type="ECO:0000256" key="1">
    <source>
        <dbReference type="ARBA" id="ARBA00004429"/>
    </source>
</evidence>
<evidence type="ECO:0000259" key="8">
    <source>
        <dbReference type="Pfam" id="PF06808"/>
    </source>
</evidence>
<feature type="transmembrane region" description="Helical" evidence="7">
    <location>
        <begin position="398"/>
        <end position="419"/>
    </location>
</feature>
<sequence length="429" mass="44847">MTALALLAGAFFVLLLLGVPIVFALIAACIVVLTQDGLMSAQLVMQRVYAGIDSFPLLAIPFFLLAGKLMEAGGITRRLIGFAFHLVGWIRGGLAHVAVLAATMFAGVSGSSVADTAAIGSTIIPRMKERGYDPSYSASVVAASGVIGSTIPPSIPLVLYGVISGVSIGGLFMGGIIPGVLMCLGLMGYIYFSAKPAPSDQTVSATQQRSSFASVFLQSLPALLLPGIIVGGIRTGAFSATEAAAVAVAYAFLIGVAYRELRLSQVPEILYQTARDTTLVMAIVGAASLVGYVLTIEQIPFAIAEWFTDNVNHVLVLLLLVNLLLLIAGCFLDGGSAIIVFTPVLLPVIKAFGIDPLFFGVLMSINLMIGTITPPVGLSLYVAGGIANVKIGRMMRAILPFLCVHLALLCILMVFPQLVTAIPSLVYNR</sequence>
<keyword evidence="10" id="KW-1185">Reference proteome</keyword>
<feature type="transmembrane region" description="Helical" evidence="7">
    <location>
        <begin position="279"/>
        <end position="301"/>
    </location>
</feature>
<feature type="transmembrane region" description="Helical" evidence="7">
    <location>
        <begin position="313"/>
        <end position="332"/>
    </location>
</feature>
<feature type="transmembrane region" description="Helical" evidence="7">
    <location>
        <begin position="79"/>
        <end position="99"/>
    </location>
</feature>
<feature type="transmembrane region" description="Helical" evidence="7">
    <location>
        <begin position="239"/>
        <end position="258"/>
    </location>
</feature>
<organism evidence="9 10">
    <name type="scientific">Roseibium porphyridii</name>
    <dbReference type="NCBI Taxonomy" id="2866279"/>
    <lineage>
        <taxon>Bacteria</taxon>
        <taxon>Pseudomonadati</taxon>
        <taxon>Pseudomonadota</taxon>
        <taxon>Alphaproteobacteria</taxon>
        <taxon>Hyphomicrobiales</taxon>
        <taxon>Stappiaceae</taxon>
        <taxon>Roseibium</taxon>
    </lineage>
</organism>
<proteinExistence type="inferred from homology"/>
<evidence type="ECO:0000313" key="10">
    <source>
        <dbReference type="Proteomes" id="UP001209803"/>
    </source>
</evidence>
<comment type="similarity">
    <text evidence="7">Belongs to the TRAP transporter large permease family.</text>
</comment>
<keyword evidence="7" id="KW-0813">Transport</keyword>
<feature type="transmembrane region" description="Helical" evidence="7">
    <location>
        <begin position="365"/>
        <end position="386"/>
    </location>
</feature>
<reference evidence="9 10" key="1">
    <citation type="submission" date="2023-03" db="EMBL/GenBank/DDBJ databases">
        <title>Roseibium porphyridii sp. nov. and Roseibium rhodosorbium sp. nov. isolated from marine algae, Porphyridium cruentum and Rhodosorus marinus, respectively.</title>
        <authorList>
            <person name="Lee M.W."/>
            <person name="Choi B.J."/>
            <person name="Lee J.K."/>
            <person name="Choi D.G."/>
            <person name="Baek J.H."/>
            <person name="Bayburt H."/>
            <person name="Kim J.M."/>
            <person name="Han D.M."/>
            <person name="Kim K.H."/>
            <person name="Jeon C.O."/>
        </authorList>
    </citation>
    <scope>NUCLEOTIDE SEQUENCE [LARGE SCALE GENOMIC DNA]</scope>
    <source>
        <strain evidence="9 10">KMA01</strain>
    </source>
</reference>
<dbReference type="RefSeq" id="WP_265680115.1">
    <property type="nucleotide sequence ID" value="NZ_CP120863.1"/>
</dbReference>
<comment type="subunit">
    <text evidence="7">The complex comprises the extracytoplasmic solute receptor protein and the two transmembrane proteins.</text>
</comment>
<dbReference type="PIRSF" id="PIRSF006066">
    <property type="entry name" value="HI0050"/>
    <property type="match status" value="1"/>
</dbReference>
<feature type="transmembrane region" description="Helical" evidence="7">
    <location>
        <begin position="48"/>
        <end position="67"/>
    </location>
</feature>
<evidence type="ECO:0000256" key="4">
    <source>
        <dbReference type="ARBA" id="ARBA00022692"/>
    </source>
</evidence>
<evidence type="ECO:0000313" key="9">
    <source>
        <dbReference type="EMBL" id="WFE89860.1"/>
    </source>
</evidence>